<dbReference type="EMBL" id="LNIX01000023">
    <property type="protein sequence ID" value="OXA43276.1"/>
    <property type="molecule type" value="Genomic_DNA"/>
</dbReference>
<accession>A0A226DGG0</accession>
<gene>
    <name evidence="3" type="ORF">Fcan01_21974</name>
</gene>
<sequence>MLQLRFLALFLITTRIKTSMTECFQDISTPMKTNAENSQKLVIRILIKSPSILWTAGGKAATETYNVADVYKLNRKRSLTFRNPCNFHYYINMDWNSTYEQVQVSSDALNQRSYVFVFLYTKADLWDEIKFKLRTKFVHEPGNLRITVPLIIGTLFELDDNKKMRTSSNPAGHSYKTEFPSSWYIYSVLLQQPLQQLNDTFAVPFSYYYFHLFQILFKSANLKKERDPAKNKGEVEKQVNHCRLVSVLAVIAKRHLNLSEIVVLPAMAYDEQSESNLLYPQARYHLIHAIREEDIDSIFQLHSGVISSRECISGDKYQSIKAIGSKFLWINKYFRLFSVGEKFNRRNGQIFVLRKSDIRLSMRKSIRSHHRGVHGSKLAGERKSLFFTAKARVWGFEARWSIFLDPFNPGIWYTILFTCCMVAILNYYRGGKTTLVTILDTIAFLLQFTGYLSSCLKKNEKLVTITALNLAFITNLYLGIVTSDFLTSPSGQRFFSEESLFDNGFRMLVSIQHPQWIDIHSRFFQKYFEKIGRNFTSPYKTDETGNSYTILGNFIYNSVSHYEVMTKLKAFDIFDI</sequence>
<evidence type="ECO:0000256" key="2">
    <source>
        <dbReference type="SAM" id="SignalP"/>
    </source>
</evidence>
<dbReference type="Proteomes" id="UP000198287">
    <property type="component" value="Unassembled WGS sequence"/>
</dbReference>
<feature type="signal peptide" evidence="2">
    <location>
        <begin position="1"/>
        <end position="18"/>
    </location>
</feature>
<name>A0A226DGG0_FOLCA</name>
<dbReference type="AlphaFoldDB" id="A0A226DGG0"/>
<keyword evidence="4" id="KW-1185">Reference proteome</keyword>
<proteinExistence type="predicted"/>
<comment type="caution">
    <text evidence="3">The sequence shown here is derived from an EMBL/GenBank/DDBJ whole genome shotgun (WGS) entry which is preliminary data.</text>
</comment>
<keyword evidence="2" id="KW-0732">Signal</keyword>
<evidence type="ECO:0000313" key="3">
    <source>
        <dbReference type="EMBL" id="OXA43276.1"/>
    </source>
</evidence>
<evidence type="ECO:0000313" key="4">
    <source>
        <dbReference type="Proteomes" id="UP000198287"/>
    </source>
</evidence>
<keyword evidence="1" id="KW-1133">Transmembrane helix</keyword>
<protein>
    <submittedName>
        <fullName evidence="3">Uncharacterized protein</fullName>
    </submittedName>
</protein>
<reference evidence="3 4" key="1">
    <citation type="submission" date="2015-12" db="EMBL/GenBank/DDBJ databases">
        <title>The genome of Folsomia candida.</title>
        <authorList>
            <person name="Faddeeva A."/>
            <person name="Derks M.F."/>
            <person name="Anvar Y."/>
            <person name="Smit S."/>
            <person name="Van Straalen N."/>
            <person name="Roelofs D."/>
        </authorList>
    </citation>
    <scope>NUCLEOTIDE SEQUENCE [LARGE SCALE GENOMIC DNA]</scope>
    <source>
        <strain evidence="3 4">VU population</strain>
        <tissue evidence="3">Whole body</tissue>
    </source>
</reference>
<feature type="transmembrane region" description="Helical" evidence="1">
    <location>
        <begin position="465"/>
        <end position="486"/>
    </location>
</feature>
<keyword evidence="1" id="KW-0472">Membrane</keyword>
<organism evidence="3 4">
    <name type="scientific">Folsomia candida</name>
    <name type="common">Springtail</name>
    <dbReference type="NCBI Taxonomy" id="158441"/>
    <lineage>
        <taxon>Eukaryota</taxon>
        <taxon>Metazoa</taxon>
        <taxon>Ecdysozoa</taxon>
        <taxon>Arthropoda</taxon>
        <taxon>Hexapoda</taxon>
        <taxon>Collembola</taxon>
        <taxon>Entomobryomorpha</taxon>
        <taxon>Isotomoidea</taxon>
        <taxon>Isotomidae</taxon>
        <taxon>Proisotominae</taxon>
        <taxon>Folsomia</taxon>
    </lineage>
</organism>
<evidence type="ECO:0000256" key="1">
    <source>
        <dbReference type="SAM" id="Phobius"/>
    </source>
</evidence>
<feature type="chain" id="PRO_5012466138" evidence="2">
    <location>
        <begin position="19"/>
        <end position="576"/>
    </location>
</feature>
<feature type="transmembrane region" description="Helical" evidence="1">
    <location>
        <begin position="435"/>
        <end position="453"/>
    </location>
</feature>
<keyword evidence="1" id="KW-0812">Transmembrane</keyword>
<feature type="transmembrane region" description="Helical" evidence="1">
    <location>
        <begin position="410"/>
        <end position="428"/>
    </location>
</feature>